<dbReference type="OrthoDB" id="3795350at2759"/>
<dbReference type="GeneID" id="19401935"/>
<evidence type="ECO:0000313" key="2">
    <source>
        <dbReference type="EMBL" id="EOA91591.1"/>
    </source>
</evidence>
<dbReference type="EMBL" id="KB908481">
    <property type="protein sequence ID" value="EOA91591.1"/>
    <property type="molecule type" value="Genomic_DNA"/>
</dbReference>
<reference evidence="2 3" key="1">
    <citation type="journal article" date="2012" name="PLoS Pathog.">
        <title>Diverse lifestyles and strategies of plant pathogenesis encoded in the genomes of eighteen Dothideomycetes fungi.</title>
        <authorList>
            <person name="Ohm R.A."/>
            <person name="Feau N."/>
            <person name="Henrissat B."/>
            <person name="Schoch C.L."/>
            <person name="Horwitz B.A."/>
            <person name="Barry K.W."/>
            <person name="Condon B.J."/>
            <person name="Copeland A.C."/>
            <person name="Dhillon B."/>
            <person name="Glaser F."/>
            <person name="Hesse C.N."/>
            <person name="Kosti I."/>
            <person name="LaButti K."/>
            <person name="Lindquist E.A."/>
            <person name="Lucas S."/>
            <person name="Salamov A.A."/>
            <person name="Bradshaw R.E."/>
            <person name="Ciuffetti L."/>
            <person name="Hamelin R.C."/>
            <person name="Kema G.H.J."/>
            <person name="Lawrence C."/>
            <person name="Scott J.A."/>
            <person name="Spatafora J.W."/>
            <person name="Turgeon B.G."/>
            <person name="de Wit P.J.G.M."/>
            <person name="Zhong S."/>
            <person name="Goodwin S.B."/>
            <person name="Grigoriev I.V."/>
        </authorList>
    </citation>
    <scope>NUCLEOTIDE SEQUENCE [LARGE SCALE GENOMIC DNA]</scope>
    <source>
        <strain evidence="3">28A</strain>
    </source>
</reference>
<proteinExistence type="predicted"/>
<dbReference type="RefSeq" id="XP_008020066.1">
    <property type="nucleotide sequence ID" value="XM_008021875.1"/>
</dbReference>
<dbReference type="AlphaFoldDB" id="R0J4D3"/>
<feature type="compositionally biased region" description="Polar residues" evidence="1">
    <location>
        <begin position="1"/>
        <end position="32"/>
    </location>
</feature>
<feature type="compositionally biased region" description="Low complexity" evidence="1">
    <location>
        <begin position="37"/>
        <end position="50"/>
    </location>
</feature>
<feature type="region of interest" description="Disordered" evidence="1">
    <location>
        <begin position="1"/>
        <end position="69"/>
    </location>
</feature>
<reference evidence="2 3" key="2">
    <citation type="journal article" date="2013" name="PLoS Genet.">
        <title>Comparative genome structure, secondary metabolite, and effector coding capacity across Cochliobolus pathogens.</title>
        <authorList>
            <person name="Condon B.J."/>
            <person name="Leng Y."/>
            <person name="Wu D."/>
            <person name="Bushley K.E."/>
            <person name="Ohm R.A."/>
            <person name="Otillar R."/>
            <person name="Martin J."/>
            <person name="Schackwitz W."/>
            <person name="Grimwood J."/>
            <person name="MohdZainudin N."/>
            <person name="Xue C."/>
            <person name="Wang R."/>
            <person name="Manning V.A."/>
            <person name="Dhillon B."/>
            <person name="Tu Z.J."/>
            <person name="Steffenson B.J."/>
            <person name="Salamov A."/>
            <person name="Sun H."/>
            <person name="Lowry S."/>
            <person name="LaButti K."/>
            <person name="Han J."/>
            <person name="Copeland A."/>
            <person name="Lindquist E."/>
            <person name="Barry K."/>
            <person name="Schmutz J."/>
            <person name="Baker S.E."/>
            <person name="Ciuffetti L.M."/>
            <person name="Grigoriev I.V."/>
            <person name="Zhong S."/>
            <person name="Turgeon B.G."/>
        </authorList>
    </citation>
    <scope>NUCLEOTIDE SEQUENCE [LARGE SCALE GENOMIC DNA]</scope>
    <source>
        <strain evidence="3">28A</strain>
    </source>
</reference>
<keyword evidence="3" id="KW-1185">Reference proteome</keyword>
<evidence type="ECO:0000256" key="1">
    <source>
        <dbReference type="SAM" id="MobiDB-lite"/>
    </source>
</evidence>
<name>R0J4D3_EXST2</name>
<protein>
    <submittedName>
        <fullName evidence="2">Uncharacterized protein</fullName>
    </submittedName>
</protein>
<organism evidence="2 3">
    <name type="scientific">Exserohilum turcicum (strain 28A)</name>
    <name type="common">Northern leaf blight fungus</name>
    <name type="synonym">Setosphaeria turcica</name>
    <dbReference type="NCBI Taxonomy" id="671987"/>
    <lineage>
        <taxon>Eukaryota</taxon>
        <taxon>Fungi</taxon>
        <taxon>Dikarya</taxon>
        <taxon>Ascomycota</taxon>
        <taxon>Pezizomycotina</taxon>
        <taxon>Dothideomycetes</taxon>
        <taxon>Pleosporomycetidae</taxon>
        <taxon>Pleosporales</taxon>
        <taxon>Pleosporineae</taxon>
        <taxon>Pleosporaceae</taxon>
        <taxon>Exserohilum</taxon>
    </lineage>
</organism>
<evidence type="ECO:0000313" key="3">
    <source>
        <dbReference type="Proteomes" id="UP000016935"/>
    </source>
</evidence>
<dbReference type="HOGENOM" id="CLU_824300_0_0_1"/>
<sequence length="337" mass="36652">MLLSKPTGSLKSSGCATQSVTEKRQSLGTFEGSSMEGIGNAVVGGDNNDNMEMSEAVEDNGPPAEACDTDHEHLTTKQSLTGSENMAALAPTSPESASSLIAMHGSSPRHSPTSSLSALPTLQIDIAPDDNRETHTIIPIQNPEAFPLSRIQEIQASFYPSAAILSMWTHVNTANQIIRVTADLANGPVDHLLIQIPHIISSLGLREPAFDTITLQPSPRVDETYKIRILPHQNPKDPNAWVVGELVSARHAYLYWLDERQCSDPKGRPSAAEARAIAVRTRRRAWDVMGEIERYWEMESGSGGKKVREMRGLLLGEDPVYPSSGEGGQRGVRSLWV</sequence>
<gene>
    <name evidence="2" type="ORF">SETTUDRAFT_18269</name>
</gene>
<dbReference type="Proteomes" id="UP000016935">
    <property type="component" value="Unassembled WGS sequence"/>
</dbReference>
<accession>R0J4D3</accession>